<evidence type="ECO:0000313" key="1">
    <source>
        <dbReference type="EMBL" id="KZV23574.1"/>
    </source>
</evidence>
<sequence>MHTSRNYVTNYIHMSFTSSCLDGNCLKGFEIHSPMDVNESLCLVIQSLVSKACDWIHSAEACLQLLVVSNACDWTSHDWVDQTMSYQLIQTTSFAMHPRLVEYTPLKLSSGYTVASCCFLLNDDVTDDVIILTLPLVSSSADCDDITADVIIADPSFSLLQRLLAQQLISLHLLNSNHLLIPVVLHCYVCCCLVQHCSSAVNGFLNSDCQQIRQQYL</sequence>
<gene>
    <name evidence="1" type="ORF">F511_36578</name>
</gene>
<dbReference type="PROSITE" id="PS51257">
    <property type="entry name" value="PROKAR_LIPOPROTEIN"/>
    <property type="match status" value="1"/>
</dbReference>
<dbReference type="AlphaFoldDB" id="A0A2Z7AP37"/>
<proteinExistence type="predicted"/>
<accession>A0A2Z7AP37</accession>
<protein>
    <submittedName>
        <fullName evidence="1">Pentatricopeptide repeat-containing protein</fullName>
    </submittedName>
</protein>
<name>A0A2Z7AP37_9LAMI</name>
<keyword evidence="2" id="KW-1185">Reference proteome</keyword>
<dbReference type="Proteomes" id="UP000250235">
    <property type="component" value="Unassembled WGS sequence"/>
</dbReference>
<dbReference type="EMBL" id="KV013442">
    <property type="protein sequence ID" value="KZV23574.1"/>
    <property type="molecule type" value="Genomic_DNA"/>
</dbReference>
<reference evidence="1 2" key="1">
    <citation type="journal article" date="2015" name="Proc. Natl. Acad. Sci. U.S.A.">
        <title>The resurrection genome of Boea hygrometrica: A blueprint for survival of dehydration.</title>
        <authorList>
            <person name="Xiao L."/>
            <person name="Yang G."/>
            <person name="Zhang L."/>
            <person name="Yang X."/>
            <person name="Zhao S."/>
            <person name="Ji Z."/>
            <person name="Zhou Q."/>
            <person name="Hu M."/>
            <person name="Wang Y."/>
            <person name="Chen M."/>
            <person name="Xu Y."/>
            <person name="Jin H."/>
            <person name="Xiao X."/>
            <person name="Hu G."/>
            <person name="Bao F."/>
            <person name="Hu Y."/>
            <person name="Wan P."/>
            <person name="Li L."/>
            <person name="Deng X."/>
            <person name="Kuang T."/>
            <person name="Xiang C."/>
            <person name="Zhu J.K."/>
            <person name="Oliver M.J."/>
            <person name="He Y."/>
        </authorList>
    </citation>
    <scope>NUCLEOTIDE SEQUENCE [LARGE SCALE GENOMIC DNA]</scope>
    <source>
        <strain evidence="2">cv. XS01</strain>
    </source>
</reference>
<evidence type="ECO:0000313" key="2">
    <source>
        <dbReference type="Proteomes" id="UP000250235"/>
    </source>
</evidence>
<organism evidence="1 2">
    <name type="scientific">Dorcoceras hygrometricum</name>
    <dbReference type="NCBI Taxonomy" id="472368"/>
    <lineage>
        <taxon>Eukaryota</taxon>
        <taxon>Viridiplantae</taxon>
        <taxon>Streptophyta</taxon>
        <taxon>Embryophyta</taxon>
        <taxon>Tracheophyta</taxon>
        <taxon>Spermatophyta</taxon>
        <taxon>Magnoliopsida</taxon>
        <taxon>eudicotyledons</taxon>
        <taxon>Gunneridae</taxon>
        <taxon>Pentapetalae</taxon>
        <taxon>asterids</taxon>
        <taxon>lamiids</taxon>
        <taxon>Lamiales</taxon>
        <taxon>Gesneriaceae</taxon>
        <taxon>Didymocarpoideae</taxon>
        <taxon>Trichosporeae</taxon>
        <taxon>Loxocarpinae</taxon>
        <taxon>Dorcoceras</taxon>
    </lineage>
</organism>